<reference evidence="1" key="1">
    <citation type="submission" date="2022-06" db="EMBL/GenBank/DDBJ databases">
        <title>Fusarium solani species complex genomes reveal bases of compartmentalisation and animal pathogenesis.</title>
        <authorList>
            <person name="Tsai I.J."/>
        </authorList>
    </citation>
    <scope>NUCLEOTIDE SEQUENCE</scope>
    <source>
        <strain evidence="1">Fu6.1</strain>
    </source>
</reference>
<accession>A0ACC0R198</accession>
<keyword evidence="2" id="KW-1185">Reference proteome</keyword>
<protein>
    <submittedName>
        <fullName evidence="1">Uncharacterized protein</fullName>
    </submittedName>
</protein>
<gene>
    <name evidence="1" type="ORF">NCS57_00797300</name>
</gene>
<dbReference type="EMBL" id="CM046507">
    <property type="protein sequence ID" value="KAI8669811.1"/>
    <property type="molecule type" value="Genomic_DNA"/>
</dbReference>
<dbReference type="Proteomes" id="UP001065298">
    <property type="component" value="Chromosome 5"/>
</dbReference>
<proteinExistence type="predicted"/>
<name>A0ACC0R198_9HYPO</name>
<comment type="caution">
    <text evidence="1">The sequence shown here is derived from an EMBL/GenBank/DDBJ whole genome shotgun (WGS) entry which is preliminary data.</text>
</comment>
<evidence type="ECO:0000313" key="2">
    <source>
        <dbReference type="Proteomes" id="UP001065298"/>
    </source>
</evidence>
<organism evidence="1 2">
    <name type="scientific">Fusarium keratoplasticum</name>
    <dbReference type="NCBI Taxonomy" id="1328300"/>
    <lineage>
        <taxon>Eukaryota</taxon>
        <taxon>Fungi</taxon>
        <taxon>Dikarya</taxon>
        <taxon>Ascomycota</taxon>
        <taxon>Pezizomycotina</taxon>
        <taxon>Sordariomycetes</taxon>
        <taxon>Hypocreomycetidae</taxon>
        <taxon>Hypocreales</taxon>
        <taxon>Nectriaceae</taxon>
        <taxon>Fusarium</taxon>
        <taxon>Fusarium solani species complex</taxon>
    </lineage>
</organism>
<sequence>MDPGVIFQSVELCAECIIFIINTCKTYNAADEEVSERIAIVEDCWNRTRLQYEFVQSLTPILDAEHRRILDDVLGILASKLSSAVTSLKAVLEKREKDGGVELRSGFFGFSRGVRKGKYAFVKDALDGVIRDLEEWQRRFDPSWYLIIRVASPAIDRQLREFKEQSQQLQLQPDQNPARTPPRLRPAPEQPSSGRRRLQHQQRHLEFTLAAGHQAITSPFLLADDIRTALDPDSHQDSVFFREIFDFMPIPYCRAKVAHRRGSSDRWFILDPIICRPEMDIEVMKSDIRILAHKLSRADPLAFGLLNCKGVNGNVDARDPSRILSFDLILRIPSGMEVPQSLRQMLLLYPKADGSAFSINRRLRIAQELARSVGYVHTFNLVHKSISPESILILENLESSRSATFLVGFDQFRSADGDTNLLGDSNWDRNLYRHPARQGDAPEDAYCMQHDIYSLGVCLLEIGLWESFVGYPADSPAPDGPLRDFSARTMQPQHSPAPQQSFRAGSGNVLRPLSVQAKEHLEGIARTRLPQTMGEKYSKVVLACLTCLDANDEDTAAQSSADPDGILIGLHFNERILGQLNEIAV</sequence>
<evidence type="ECO:0000313" key="1">
    <source>
        <dbReference type="EMBL" id="KAI8669811.1"/>
    </source>
</evidence>